<evidence type="ECO:0000313" key="2">
    <source>
        <dbReference type="Proteomes" id="UP001140087"/>
    </source>
</evidence>
<protein>
    <submittedName>
        <fullName evidence="1">Isoamyl acetate-hydrolyzing esterase</fullName>
    </submittedName>
</protein>
<keyword evidence="2" id="KW-1185">Reference proteome</keyword>
<dbReference type="Proteomes" id="UP001140087">
    <property type="component" value="Unassembled WGS sequence"/>
</dbReference>
<evidence type="ECO:0000313" key="1">
    <source>
        <dbReference type="EMBL" id="KAJ2808127.1"/>
    </source>
</evidence>
<name>A0ACC1LHY4_9FUNG</name>
<proteinExistence type="predicted"/>
<reference evidence="1" key="1">
    <citation type="submission" date="2022-07" db="EMBL/GenBank/DDBJ databases">
        <title>Phylogenomic reconstructions and comparative analyses of Kickxellomycotina fungi.</title>
        <authorList>
            <person name="Reynolds N.K."/>
            <person name="Stajich J.E."/>
            <person name="Barry K."/>
            <person name="Grigoriev I.V."/>
            <person name="Crous P."/>
            <person name="Smith M.E."/>
        </authorList>
    </citation>
    <scope>NUCLEOTIDE SEQUENCE</scope>
    <source>
        <strain evidence="1">BCRC 34780</strain>
    </source>
</reference>
<accession>A0ACC1LHY4</accession>
<gene>
    <name evidence="1" type="primary">IAH1_1</name>
    <name evidence="1" type="ORF">H4R21_000194</name>
</gene>
<dbReference type="EMBL" id="JANBUN010000014">
    <property type="protein sequence ID" value="KAJ2808127.1"/>
    <property type="molecule type" value="Genomic_DNA"/>
</dbReference>
<comment type="caution">
    <text evidence="1">The sequence shown here is derived from an EMBL/GenBank/DDBJ whole genome shotgun (WGS) entry which is preliminary data.</text>
</comment>
<organism evidence="1 2">
    <name type="scientific">Coemansia helicoidea</name>
    <dbReference type="NCBI Taxonomy" id="1286919"/>
    <lineage>
        <taxon>Eukaryota</taxon>
        <taxon>Fungi</taxon>
        <taxon>Fungi incertae sedis</taxon>
        <taxon>Zoopagomycota</taxon>
        <taxon>Kickxellomycotina</taxon>
        <taxon>Kickxellomycetes</taxon>
        <taxon>Kickxellales</taxon>
        <taxon>Kickxellaceae</taxon>
        <taxon>Coemansia</taxon>
    </lineage>
</organism>
<sequence length="313" mass="33035">MKSLHLALAGIGGCALGWTIASLYGALWAPPAAVAVPSTAGVPTFDVILAFGDSITQLGSDPQLGGYVARLADLYQRQMDVVNRGLSGYNSSLARSVVDQVFPVTQPMAAAGPALAKRGGSGSILPNRQSSLPGTAATVQLCILFFGANDAVDPPAPMHNPIDAYADNLRHFIGLLREPTSRHYSPKTRILIVTPPAVSDQMARETAKTMSVFRQVNSASTKRYAERAIAVAREAGVPYVDLNSAIEDKVKQLAAGAGAYGGYERYLADGLHLTAGGYELVYDLIVAQIKAHWPEMLPSPPSRATVLKPPAAK</sequence>